<dbReference type="SMART" id="SM00248">
    <property type="entry name" value="ANK"/>
    <property type="match status" value="12"/>
</dbReference>
<feature type="region of interest" description="Disordered" evidence="4">
    <location>
        <begin position="1159"/>
        <end position="1195"/>
    </location>
</feature>
<keyword evidence="1" id="KW-0677">Repeat</keyword>
<feature type="region of interest" description="Disordered" evidence="4">
    <location>
        <begin position="1745"/>
        <end position="1777"/>
    </location>
</feature>
<evidence type="ECO:0000313" key="5">
    <source>
        <dbReference type="EMBL" id="KIL63875.1"/>
    </source>
</evidence>
<dbReference type="Gene3D" id="1.25.40.20">
    <property type="entry name" value="Ankyrin repeat-containing domain"/>
    <property type="match status" value="4"/>
</dbReference>
<feature type="region of interest" description="Disordered" evidence="4">
    <location>
        <begin position="599"/>
        <end position="693"/>
    </location>
</feature>
<dbReference type="HOGENOM" id="CLU_003548_0_0_1"/>
<dbReference type="OrthoDB" id="539213at2759"/>
<dbReference type="InParanoid" id="A0A0C2SKW6"/>
<feature type="repeat" description="ANK" evidence="3">
    <location>
        <begin position="575"/>
        <end position="601"/>
    </location>
</feature>
<evidence type="ECO:0000256" key="2">
    <source>
        <dbReference type="ARBA" id="ARBA00023043"/>
    </source>
</evidence>
<dbReference type="EMBL" id="KN818254">
    <property type="protein sequence ID" value="KIL63875.1"/>
    <property type="molecule type" value="Genomic_DNA"/>
</dbReference>
<protein>
    <recommendedName>
        <fullName evidence="7">Ankyrin repeat protein</fullName>
    </recommendedName>
</protein>
<dbReference type="InterPro" id="IPR002110">
    <property type="entry name" value="Ankyrin_rpt"/>
</dbReference>
<feature type="compositionally biased region" description="Basic and acidic residues" evidence="4">
    <location>
        <begin position="1745"/>
        <end position="1763"/>
    </location>
</feature>
<evidence type="ECO:0008006" key="7">
    <source>
        <dbReference type="Google" id="ProtNLM"/>
    </source>
</evidence>
<dbReference type="InterPro" id="IPR036770">
    <property type="entry name" value="Ankyrin_rpt-contain_sf"/>
</dbReference>
<name>A0A0C2SKW6_AMAMK</name>
<sequence length="1777" mass="199148">MVRSSDAQAFLARVVALSKEPGVNLDGVLQPSIDDETELRRLFATDRNNLRLSDPYVGLVDIFDAPPDIRTTRARVIKDEENLNAKYVLPLTEKQRRKDGEPCMVANLEEFKRNWNIFTEGSLSQLVDWSNVIAAGGSVQACLAPLADEDKVSKRATRKYYHSAAYPSSDIDLFLWGLTPEQAEKKIVTIYEAVRDSVPWDVTCVRTKNTISIHSQYPYRSVQIVLRLYHSPAEVLAGFDIDAPCCAYNGMHVWANPRAIVAMMRQCNTTDVTRRSPSYEVRLAKYAKRGFETYVPSLVRLEIDPTIFERSIVKIEGLARLLVLEKLGDSDRRHAFLESRRAHRGRPQTHLGRPQAHRGRPRGSYRKHRKSRKYKGDLKLDQMDQLEMNNYDVGSLHIPYGPGWDARRIDRLIYQTDLGMNSTFNPKNKGRRLHRHPAFFGTVQECMEDCCENCPEPIDDAERELQTEEDEKYIRGRIMFMQENPGRQIMTGSFKPIDVGEWSAQIYIGPTERFFTAIAANDRAAVGDMVENGTDVNRRDHVGRSPLHFAIMCNATDIACDLIDAGARMTARLVDGRTSLHLAVQHDQISVVRKLLGKSAQNKESAGTKDKPIEKGMKANDAQKDRPSSEDDWSSEDDGVMEVDDEDGNGDENEEEVDDKDDGEAENCKPAKHKDASEEAKDASGEGIPDDNDDVPDVFDLALADWDHSLTPIAYAVIFASLPIIEDLIGSGADVKESTKSTASHVHPLLLTAVRPDEDEACKIAERLILAGATSSLADSSFITVFLRIVATGRAKLVSTILRCDPNANAVVNFPSSQRSVVLPIILAIRARNYALVAVLLAYGAKLTIEEDDIARVLRTRPHAEVTRYNSNTTDLLLSTFLPIETAVARNDDIVRLLVGLGAEVNICIQESNPSYIQDGARQTILDWVTSSIQMMEEKLEKERKEQKLEPVDLSKATSWKDHAILSAKLYGQPWRNPNISVVDENEKVAKLQRMEIVKDYLGDVKSLLLSIGAKAFAEISKVDGQCDTPCSLQLNTATTDPPKERTFDDYAFVAITSNYYSNPLPKYEVPRFHELFQACFDGDNEKIQALCLPAQVNDNVATPLQITVQLADPHNQNAYYNNKTGITPFSVAIANRKWDTARFILAIASAQYEKKETDAQFSSGDIELDDDASDHESDRSDDSDMTVDQGTRDNDYVDISKQPSALKCTVNPSSLLTNSRMYGHVYNNNYLRETPLDKAIREDDTETFVKILNMADAFSIALEGLDGLLDSIIRKDNTELLDVLIRHTGTGIDFTVVRRETTAAIAINDSNKLYLGLSIHGKKRLDLARKHDPNASNGAQQQFPLLWKALVGRAERIVDYLSSKRPYTAYRAYAVSRSDERAERLRKVNNLKELLPQWLGFRANTLGESPLTAAVLSGNMEIVKVLFAKHKQSTKAALHEKWKPLDLNILQIAVRAHNEPGTGLLDFLLAKNISPLEVDTNGSNIYHFLCSKNKNRLLKYFLEKLPADVNKTLLAQQTGERLMTPLHFAAEGGALKAVEMILLHSNDATMMCDSNGNLPLHVAVSNWFPQITRLLINATPLTLFKEDGVGNTALETITTLRLQGFLATLHRFPNVERLSKLTVDDSSERFDLIQLEKELPLLHETIDSLTKEGRLRKDTKLHKELIAFADVMESHMQQLQQGPEIVKKLKENDYDQRNLDATHESIQEALKVIQGKRELIHVIDVQKSVDRSIMSLVLGVGSVTERRGAQDDSRHGLDKEETLTEPSFVESRITSV</sequence>
<feature type="compositionally biased region" description="Basic residues" evidence="4">
    <location>
        <begin position="355"/>
        <end position="373"/>
    </location>
</feature>
<proteinExistence type="predicted"/>
<gene>
    <name evidence="5" type="ORF">M378DRAFT_163800</name>
</gene>
<reference evidence="5 6" key="1">
    <citation type="submission" date="2014-04" db="EMBL/GenBank/DDBJ databases">
        <title>Evolutionary Origins and Diversification of the Mycorrhizal Mutualists.</title>
        <authorList>
            <consortium name="DOE Joint Genome Institute"/>
            <consortium name="Mycorrhizal Genomics Consortium"/>
            <person name="Kohler A."/>
            <person name="Kuo A."/>
            <person name="Nagy L.G."/>
            <person name="Floudas D."/>
            <person name="Copeland A."/>
            <person name="Barry K.W."/>
            <person name="Cichocki N."/>
            <person name="Veneault-Fourrey C."/>
            <person name="LaButti K."/>
            <person name="Lindquist E.A."/>
            <person name="Lipzen A."/>
            <person name="Lundell T."/>
            <person name="Morin E."/>
            <person name="Murat C."/>
            <person name="Riley R."/>
            <person name="Ohm R."/>
            <person name="Sun H."/>
            <person name="Tunlid A."/>
            <person name="Henrissat B."/>
            <person name="Grigoriev I.V."/>
            <person name="Hibbett D.S."/>
            <person name="Martin F."/>
        </authorList>
    </citation>
    <scope>NUCLEOTIDE SEQUENCE [LARGE SCALE GENOMIC DNA]</scope>
    <source>
        <strain evidence="5 6">Koide BX008</strain>
    </source>
</reference>
<accession>A0A0C2SKW6</accession>
<dbReference type="SUPFAM" id="SSF48403">
    <property type="entry name" value="Ankyrin repeat"/>
    <property type="match status" value="2"/>
</dbReference>
<organism evidence="5 6">
    <name type="scientific">Amanita muscaria (strain Koide BX008)</name>
    <dbReference type="NCBI Taxonomy" id="946122"/>
    <lineage>
        <taxon>Eukaryota</taxon>
        <taxon>Fungi</taxon>
        <taxon>Dikarya</taxon>
        <taxon>Basidiomycota</taxon>
        <taxon>Agaricomycotina</taxon>
        <taxon>Agaricomycetes</taxon>
        <taxon>Agaricomycetidae</taxon>
        <taxon>Agaricales</taxon>
        <taxon>Pluteineae</taxon>
        <taxon>Amanitaceae</taxon>
        <taxon>Amanita</taxon>
    </lineage>
</organism>
<feature type="non-terminal residue" evidence="5">
    <location>
        <position position="1"/>
    </location>
</feature>
<keyword evidence="6" id="KW-1185">Reference proteome</keyword>
<feature type="compositionally biased region" description="Basic and acidic residues" evidence="4">
    <location>
        <begin position="606"/>
        <end position="629"/>
    </location>
</feature>
<feature type="repeat" description="ANK" evidence="3">
    <location>
        <begin position="542"/>
        <end position="574"/>
    </location>
</feature>
<feature type="region of interest" description="Disordered" evidence="4">
    <location>
        <begin position="340"/>
        <end position="373"/>
    </location>
</feature>
<dbReference type="PANTHER" id="PTHR24198">
    <property type="entry name" value="ANKYRIN REPEAT AND PROTEIN KINASE DOMAIN-CONTAINING PROTEIN"/>
    <property type="match status" value="1"/>
</dbReference>
<evidence type="ECO:0000256" key="4">
    <source>
        <dbReference type="SAM" id="MobiDB-lite"/>
    </source>
</evidence>
<dbReference type="PANTHER" id="PTHR24198:SF165">
    <property type="entry name" value="ANKYRIN REPEAT-CONTAINING PROTEIN-RELATED"/>
    <property type="match status" value="1"/>
</dbReference>
<keyword evidence="2 3" id="KW-0040">ANK repeat</keyword>
<dbReference type="STRING" id="946122.A0A0C2SKW6"/>
<dbReference type="Pfam" id="PF12796">
    <property type="entry name" value="Ank_2"/>
    <property type="match status" value="2"/>
</dbReference>
<dbReference type="Proteomes" id="UP000054549">
    <property type="component" value="Unassembled WGS sequence"/>
</dbReference>
<evidence type="ECO:0000313" key="6">
    <source>
        <dbReference type="Proteomes" id="UP000054549"/>
    </source>
</evidence>
<evidence type="ECO:0000256" key="1">
    <source>
        <dbReference type="ARBA" id="ARBA00022737"/>
    </source>
</evidence>
<dbReference type="PROSITE" id="PS50297">
    <property type="entry name" value="ANK_REP_REGION"/>
    <property type="match status" value="2"/>
</dbReference>
<evidence type="ECO:0000256" key="3">
    <source>
        <dbReference type="PROSITE-ProRule" id="PRU00023"/>
    </source>
</evidence>
<dbReference type="PROSITE" id="PS50088">
    <property type="entry name" value="ANK_REPEAT"/>
    <property type="match status" value="2"/>
</dbReference>
<feature type="compositionally biased region" description="Acidic residues" evidence="4">
    <location>
        <begin position="630"/>
        <end position="665"/>
    </location>
</feature>
<feature type="compositionally biased region" description="Basic and acidic residues" evidence="4">
    <location>
        <begin position="666"/>
        <end position="684"/>
    </location>
</feature>